<feature type="region of interest" description="Disordered" evidence="8">
    <location>
        <begin position="1145"/>
        <end position="1176"/>
    </location>
</feature>
<feature type="region of interest" description="Disordered" evidence="8">
    <location>
        <begin position="211"/>
        <end position="236"/>
    </location>
</feature>
<feature type="compositionally biased region" description="Polar residues" evidence="8">
    <location>
        <begin position="2003"/>
        <end position="2017"/>
    </location>
</feature>
<dbReference type="EMBL" id="JH816101">
    <property type="protein sequence ID" value="EKC30818.1"/>
    <property type="molecule type" value="Genomic_DNA"/>
</dbReference>
<evidence type="ECO:0000256" key="5">
    <source>
        <dbReference type="ARBA" id="ARBA00023204"/>
    </source>
</evidence>
<feature type="compositionally biased region" description="Acidic residues" evidence="8">
    <location>
        <begin position="2220"/>
        <end position="2231"/>
    </location>
</feature>
<dbReference type="InterPro" id="IPR018574">
    <property type="entry name" value="Structure-sp_endonuc_su_Slx4"/>
</dbReference>
<accession>K1QA33</accession>
<dbReference type="InterPro" id="IPR000048">
    <property type="entry name" value="IQ_motif_EF-hand-BS"/>
</dbReference>
<dbReference type="HOGENOM" id="CLU_226131_0_0_1"/>
<dbReference type="Pfam" id="PF00651">
    <property type="entry name" value="BTB"/>
    <property type="match status" value="1"/>
</dbReference>
<name>K1QA33_MAGGI</name>
<feature type="region of interest" description="Disordered" evidence="8">
    <location>
        <begin position="1072"/>
        <end position="1116"/>
    </location>
</feature>
<feature type="compositionally biased region" description="Basic and acidic residues" evidence="8">
    <location>
        <begin position="1497"/>
        <end position="1511"/>
    </location>
</feature>
<feature type="region of interest" description="Disordered" evidence="8">
    <location>
        <begin position="2574"/>
        <end position="2593"/>
    </location>
</feature>
<dbReference type="CDD" id="cd22999">
    <property type="entry name" value="SAP_SLX4"/>
    <property type="match status" value="1"/>
</dbReference>
<dbReference type="Pfam" id="PF00612">
    <property type="entry name" value="IQ"/>
    <property type="match status" value="3"/>
</dbReference>
<keyword evidence="4" id="KW-0233">DNA recombination</keyword>
<evidence type="ECO:0000256" key="7">
    <source>
        <dbReference type="ARBA" id="ARBA00029496"/>
    </source>
</evidence>
<feature type="region of interest" description="Disordered" evidence="8">
    <location>
        <begin position="1028"/>
        <end position="1048"/>
    </location>
</feature>
<feature type="region of interest" description="Disordered" evidence="8">
    <location>
        <begin position="654"/>
        <end position="724"/>
    </location>
</feature>
<feature type="compositionally biased region" description="Polar residues" evidence="8">
    <location>
        <begin position="824"/>
        <end position="833"/>
    </location>
</feature>
<feature type="region of interest" description="Disordered" evidence="8">
    <location>
        <begin position="569"/>
        <end position="599"/>
    </location>
</feature>
<evidence type="ECO:0000256" key="1">
    <source>
        <dbReference type="ARBA" id="ARBA00004123"/>
    </source>
</evidence>
<dbReference type="SMART" id="SM00225">
    <property type="entry name" value="BTB"/>
    <property type="match status" value="1"/>
</dbReference>
<dbReference type="GO" id="GO:0006260">
    <property type="term" value="P:DNA replication"/>
    <property type="evidence" value="ECO:0007669"/>
    <property type="project" value="InterPro"/>
</dbReference>
<feature type="region of interest" description="Disordered" evidence="8">
    <location>
        <begin position="1972"/>
        <end position="2039"/>
    </location>
</feature>
<dbReference type="SMART" id="SM00015">
    <property type="entry name" value="IQ"/>
    <property type="match status" value="3"/>
</dbReference>
<keyword evidence="9" id="KW-0255">Endonuclease</keyword>
<feature type="compositionally biased region" description="Low complexity" evidence="8">
    <location>
        <begin position="1751"/>
        <end position="1768"/>
    </location>
</feature>
<feature type="region of interest" description="Disordered" evidence="8">
    <location>
        <begin position="2940"/>
        <end position="2974"/>
    </location>
</feature>
<feature type="region of interest" description="Disordered" evidence="8">
    <location>
        <begin position="1228"/>
        <end position="1253"/>
    </location>
</feature>
<evidence type="ECO:0000256" key="3">
    <source>
        <dbReference type="ARBA" id="ARBA00022763"/>
    </source>
</evidence>
<dbReference type="Pfam" id="PF09494">
    <property type="entry name" value="Slx4"/>
    <property type="match status" value="1"/>
</dbReference>
<dbReference type="GO" id="GO:0004519">
    <property type="term" value="F:endonuclease activity"/>
    <property type="evidence" value="ECO:0007669"/>
    <property type="project" value="UniProtKB-KW"/>
</dbReference>
<feature type="region of interest" description="Disordered" evidence="8">
    <location>
        <begin position="2544"/>
        <end position="2569"/>
    </location>
</feature>
<dbReference type="GO" id="GO:0000712">
    <property type="term" value="P:resolution of meiotic recombination intermediates"/>
    <property type="evidence" value="ECO:0007669"/>
    <property type="project" value="TreeGrafter"/>
</dbReference>
<dbReference type="InParanoid" id="K1QA33"/>
<feature type="compositionally biased region" description="Basic and acidic residues" evidence="8">
    <location>
        <begin position="675"/>
        <end position="687"/>
    </location>
</feature>
<feature type="region of interest" description="Disordered" evidence="8">
    <location>
        <begin position="1747"/>
        <end position="1772"/>
    </location>
</feature>
<dbReference type="InterPro" id="IPR000210">
    <property type="entry name" value="BTB/POZ_dom"/>
</dbReference>
<feature type="compositionally biased region" description="Polar residues" evidence="8">
    <location>
        <begin position="922"/>
        <end position="940"/>
    </location>
</feature>
<evidence type="ECO:0000256" key="4">
    <source>
        <dbReference type="ARBA" id="ARBA00023172"/>
    </source>
</evidence>
<feature type="compositionally biased region" description="Basic and acidic residues" evidence="8">
    <location>
        <begin position="2940"/>
        <end position="2956"/>
    </location>
</feature>
<feature type="compositionally biased region" description="Basic and acidic residues" evidence="8">
    <location>
        <begin position="694"/>
        <end position="724"/>
    </location>
</feature>
<feature type="region of interest" description="Disordered" evidence="8">
    <location>
        <begin position="1893"/>
        <end position="1925"/>
    </location>
</feature>
<evidence type="ECO:0000313" key="9">
    <source>
        <dbReference type="EMBL" id="EKC30818.1"/>
    </source>
</evidence>
<evidence type="ECO:0000256" key="2">
    <source>
        <dbReference type="ARBA" id="ARBA00006661"/>
    </source>
</evidence>
<dbReference type="InterPro" id="IPR011333">
    <property type="entry name" value="SKP1/BTB/POZ_sf"/>
</dbReference>
<keyword evidence="6" id="KW-0539">Nucleus</keyword>
<dbReference type="GO" id="GO:0033557">
    <property type="term" value="C:Slx1-Slx4 complex"/>
    <property type="evidence" value="ECO:0007669"/>
    <property type="project" value="InterPro"/>
</dbReference>
<dbReference type="Gene3D" id="1.20.5.190">
    <property type="match status" value="1"/>
</dbReference>
<protein>
    <recommendedName>
        <fullName evidence="7">Structure-specific endonuclease subunit SLX4</fullName>
    </recommendedName>
</protein>
<feature type="region of interest" description="Disordered" evidence="8">
    <location>
        <begin position="2093"/>
        <end position="2112"/>
    </location>
</feature>
<sequence>MDLDVPEAAASSVFESKKEDDADSFKKCPTCELMLTTNAFQSHVVSCLKERFQKKGSNQDELSQEKFVCQFCTRDLSHFNSARKTQHLNRCMDKVDEMKQKETEKTEQLEKAKTAVLDCPMCGKALKTESGRKIHMKKCSQKLGVSTDQLLTLIKQQEEERQVNIAAGLVPPAARSTISKLGKQTKKKLKEPQSKYEEELQTALAISDSLSNKNVSKKTETQLQKQGRKKKADPTPSLVVLLSEEEKQKRRSERVAAMLIPQVSFSYIEVDSPGEFQLLLKNVNDLDDDDNEMENLAPAFCGSLIQEKYSSDNDQMPSLWSRCELSTENLTAFENKDKFYVEKLMPPICVSRFAVGSNIKKVESIPGRRQSTYKGIQDKTEVGSSTFHGDTMLASTQTAVILAELEVNAGSSGDLDLTCSGFCPDSPVKVQEQTKQKVADAHQKTMVSMVNNPNFSDIRIKTSDGIIHGHRLILGLKCPKIIQDSQDEVGLTDYSSTTVLAVMKYLYAGAICLPKGSVSEIKDLASWLEINELVKICASALNDQKMADNQEPAEDDEEKNLSNLQNMMTEDTEEGNPSEDEECEEENNSHEGISNEDYNDIMCTQRKKYSVTEGKKNQEDSGKESSEVDQSGMESDVSEGEISLFFHDESFDGTAAEPCQEDDECNMQNSAKKRKSEEKLQNDKMDEMDVIFIDQEKGFEDGTKESELMESKNEKDSGVDQQDRVNKELATEELNPKLQVNDSIVYQDEDLIIYSETEDTPPCSGSEVIRKSQSVDPVSADLSLNPDRSGRAESPLIVASGSSSHSFQEGEEILVGEVDIRSGSPANSAQGLDSSGLDLFESPISIQTPEHVNSQSRFPETDRLSPGLSPGNFSPPTPHSSHSPAQSKAGNQTPVKVSTSGGSKRILRRSNLNKVLCDSDSPKQSSDVTTTEVSDGNSVNVDDGFNSPMSVTSIHSDSEEDDVSLIQDKSQVASPKQTVGSPACQLQPSQRKTFRFTKTKPVVMNLERYLTPEKEEQPDVVICAVNSSPGVDSSKENGMENEADLDNPIPDVWEGFNDSGMDGGILACDLPTPTKSASDVKSPTPKKIPKLRTEPDTLTNVSEGSKGPVSKNPSLEVPDELGESFGNDSFDVEMTAQMTDNQSFFKTPTENRRPKKAPRDWVPPSPFTPMPSYDKMNTPQLKKEVQRIGVKPVGKKRMLLLLKDVYKQTHQYETDSEFETSVNEIRTEQNEGSELVSVSGDEEDNEISSSQGSEMSVVLEETMMDVEEEITPSQAGSEVPELTQKISQFIQDNPDMYTKILMYEPIELDGLKREITEAGIKCSMEKLMNYLDEKCITFTMKNRRKASPKKGRGRGRKKKAEVEAETLTWSEISLYDGYPGHEERTGQSGIRAQGPEKVKVFFIANNVRRVQAEQDTKFYQILLKMMNEVKVLRTGQQKDSLMKVFTWFKANKHTLHSGPHFGKSYQLKEASDVVKKAQGSTRQSSPRRSKVVTTQMAKEEEEKQPVTRLESAEGMRTFFQSVTPSTQLNDPETPKNLFNLDLPSNKDYVNEYLTSRFFQAGEISGFGQPSTLDTPSNRAYMNDQVPSERTVAMERFINSPSLYDGPDVELQRLASSLGDVDEGHTELHPLPQEDGRDSVESQRYIESVTVDSHYQDEDDEGFEIDESGPADIDMELPDIRRKLSREQTATTSFRAAMSAPTHGDQFSNLSTYIPKKMVHPIASLVNPHAQLAAMEAKRAEEEYQASRENTSLSHRILSRSSSAVPKSSATPQIPTFRPVTAISSHPESLTHWKSYNKDMSYGQEILRDLSFVGRSGTAMDVRYTAHDFGEMPEEMTKHVVAFFSQNSKSVPVAKVLTPRTVEVQELYTQSSLEDFYAMADNLYPRFPKYRKPVYSKPRSAASSRMSDTPEKTSRHAEKPKFHPLGKQLLDAAEAELREKENKPPPEPASSVKLDAVVQLVDDVSENMTYFKERLAPAPSPGFRQPSSSTVSRRPLSRPATATGHRSPSPMQRSNSPDIMSERPRPHTSFSHNNPPPGVEFLEPHPPMSARSGTPSRTAEAIDWRGKIIPETERTKWLKAKFGDHTYVQKMKGKRPVGATHAGKRPKTAPQSFQDRWKMEKESNTNTRVESQAATNTMTEVDPKVMESVMRVQPIENWNTGLDFLRSFSGSRHTGHPSTDTNTPVPMEYVPIVSSAPRSLSGSRAQSRQTRSRSDTRAESQIDEIQDEETTCDDQQPANREAGEPVVKDNQYQGNQPEPDQAQQPTVHFQTPDIQEDYLEGRQDLGEVPGVGTVNIDDQGRIIGIVKEDDNESVSTTTTLDQDHIASRQPIRFHTEDLHNGNVHIEVTAVPSAGRAPTPQELRQRPIQALSKSDTWNYAPDVEQQEVDTEKYLPGQRKPQTPNIFQKGDIWYKTIVKPENYCFECLPDSMSTKVGRSAGRMPGRPQSVSSQVLRMARKQNEYFKKAPPVRTPPSIPSPYHHTSSSPRYGETYNSGLEHHARKVKSPRHFMEHVVDLRKETVSAPPGSLVTREDSLMESLQVCRLSTRGSNTEGLEGKPTEEGEMMDDNENKRVTFREESESSMEGKKSTFSKSSSYSQISMAHIGRPIAQVSRIPDPDEEAAAAKTQFEAKAAVDIQRIFRGYVARNVYKKLLRDERERLEDECKAAVEIQRRYRGHLIRKKEIYQQTGLKKEHLEWASDFKQIKNENEARRQKKMEALSEKIYHPKQTGPTKKDMFNAATHIQRYIRGFLIRKRFERLKRKCVWLGSTYNKMVKDYKGMLRKCQLRHGVDRPKTPFSIQDMMEYLEMRRRYESVFDKKAFGSELEVIELESFFKECDMYPSASEIDEAIDVVFHGQQVKRGLLKPEVMELVFYIYTPKATGLPNNRQSTWLNPIIDGVEAKKLIANATASGNKKGQNKRSEYVEKAPLEVCAKLVIESRRERREKERKEKDQKLTDDLAQMKAKRDEEAAEKKKVVIVTPEEAKQAISRKQ</sequence>
<feature type="region of interest" description="Disordered" evidence="8">
    <location>
        <begin position="611"/>
        <end position="642"/>
    </location>
</feature>
<reference evidence="9" key="1">
    <citation type="journal article" date="2012" name="Nature">
        <title>The oyster genome reveals stress adaptation and complexity of shell formation.</title>
        <authorList>
            <person name="Zhang G."/>
            <person name="Fang X."/>
            <person name="Guo X."/>
            <person name="Li L."/>
            <person name="Luo R."/>
            <person name="Xu F."/>
            <person name="Yang P."/>
            <person name="Zhang L."/>
            <person name="Wang X."/>
            <person name="Qi H."/>
            <person name="Xiong Z."/>
            <person name="Que H."/>
            <person name="Xie Y."/>
            <person name="Holland P.W."/>
            <person name="Paps J."/>
            <person name="Zhu Y."/>
            <person name="Wu F."/>
            <person name="Chen Y."/>
            <person name="Wang J."/>
            <person name="Peng C."/>
            <person name="Meng J."/>
            <person name="Yang L."/>
            <person name="Liu J."/>
            <person name="Wen B."/>
            <person name="Zhang N."/>
            <person name="Huang Z."/>
            <person name="Zhu Q."/>
            <person name="Feng Y."/>
            <person name="Mount A."/>
            <person name="Hedgecock D."/>
            <person name="Xu Z."/>
            <person name="Liu Y."/>
            <person name="Domazet-Loso T."/>
            <person name="Du Y."/>
            <person name="Sun X."/>
            <person name="Zhang S."/>
            <person name="Liu B."/>
            <person name="Cheng P."/>
            <person name="Jiang X."/>
            <person name="Li J."/>
            <person name="Fan D."/>
            <person name="Wang W."/>
            <person name="Fu W."/>
            <person name="Wang T."/>
            <person name="Wang B."/>
            <person name="Zhang J."/>
            <person name="Peng Z."/>
            <person name="Li Y."/>
            <person name="Li N."/>
            <person name="Wang J."/>
            <person name="Chen M."/>
            <person name="He Y."/>
            <person name="Tan F."/>
            <person name="Song X."/>
            <person name="Zheng Q."/>
            <person name="Huang R."/>
            <person name="Yang H."/>
            <person name="Du X."/>
            <person name="Chen L."/>
            <person name="Yang M."/>
            <person name="Gaffney P.M."/>
            <person name="Wang S."/>
            <person name="Luo L."/>
            <person name="She Z."/>
            <person name="Ming Y."/>
            <person name="Huang W."/>
            <person name="Zhang S."/>
            <person name="Huang B."/>
            <person name="Zhang Y."/>
            <person name="Qu T."/>
            <person name="Ni P."/>
            <person name="Miao G."/>
            <person name="Wang J."/>
            <person name="Wang Q."/>
            <person name="Steinberg C.E."/>
            <person name="Wang H."/>
            <person name="Li N."/>
            <person name="Qian L."/>
            <person name="Zhang G."/>
            <person name="Li Y."/>
            <person name="Yang H."/>
            <person name="Liu X."/>
            <person name="Wang J."/>
            <person name="Yin Y."/>
            <person name="Wang J."/>
        </authorList>
    </citation>
    <scope>NUCLEOTIDE SEQUENCE [LARGE SCALE GENOMIC DNA]</scope>
    <source>
        <strain evidence="9">05x7-T-G4-1.051#20</strain>
    </source>
</reference>
<feature type="compositionally biased region" description="Basic and acidic residues" evidence="8">
    <location>
        <begin position="2963"/>
        <end position="2974"/>
    </location>
</feature>
<dbReference type="GO" id="GO:0006281">
    <property type="term" value="P:DNA repair"/>
    <property type="evidence" value="ECO:0007669"/>
    <property type="project" value="UniProtKB-KW"/>
</dbReference>
<feature type="compositionally biased region" description="Basic and acidic residues" evidence="8">
    <location>
        <begin position="1907"/>
        <end position="1920"/>
    </location>
</feature>
<comment type="subcellular location">
    <subcellularLocation>
        <location evidence="1">Nucleus</location>
    </subcellularLocation>
</comment>
<gene>
    <name evidence="9" type="ORF">CGI_10019710</name>
</gene>
<comment type="similarity">
    <text evidence="2">Belongs to the SLX4 family.</text>
</comment>
<dbReference type="PANTHER" id="PTHR21541:SF3">
    <property type="entry name" value="STRUCTURE-SPECIFIC ENDONUCLEASE SUBUNIT SLX4"/>
    <property type="match status" value="1"/>
</dbReference>
<feature type="compositionally biased region" description="Basic and acidic residues" evidence="8">
    <location>
        <begin position="2574"/>
        <end position="2586"/>
    </location>
</feature>
<evidence type="ECO:0000256" key="8">
    <source>
        <dbReference type="SAM" id="MobiDB-lite"/>
    </source>
</evidence>
<keyword evidence="5" id="KW-0234">DNA repair</keyword>
<feature type="compositionally biased region" description="Polar residues" evidence="8">
    <location>
        <begin position="885"/>
        <end position="902"/>
    </location>
</feature>
<keyword evidence="9" id="KW-0540">Nuclease</keyword>
<organism evidence="9">
    <name type="scientific">Magallana gigas</name>
    <name type="common">Pacific oyster</name>
    <name type="synonym">Crassostrea gigas</name>
    <dbReference type="NCBI Taxonomy" id="29159"/>
    <lineage>
        <taxon>Eukaryota</taxon>
        <taxon>Metazoa</taxon>
        <taxon>Spiralia</taxon>
        <taxon>Lophotrochozoa</taxon>
        <taxon>Mollusca</taxon>
        <taxon>Bivalvia</taxon>
        <taxon>Autobranchia</taxon>
        <taxon>Pteriomorphia</taxon>
        <taxon>Ostreida</taxon>
        <taxon>Ostreoidea</taxon>
        <taxon>Ostreidae</taxon>
        <taxon>Magallana</taxon>
    </lineage>
</organism>
<feature type="region of interest" description="Disordered" evidence="8">
    <location>
        <begin position="2464"/>
        <end position="2486"/>
    </location>
</feature>
<keyword evidence="3" id="KW-0227">DNA damage</keyword>
<feature type="compositionally biased region" description="Polar residues" evidence="8">
    <location>
        <begin position="2249"/>
        <end position="2266"/>
    </location>
</feature>
<feature type="region of interest" description="Disordered" evidence="8">
    <location>
        <begin position="757"/>
        <end position="965"/>
    </location>
</feature>
<dbReference type="PROSITE" id="PS50096">
    <property type="entry name" value="IQ"/>
    <property type="match status" value="3"/>
</dbReference>
<feature type="compositionally biased region" description="Acidic residues" evidence="8">
    <location>
        <begin position="570"/>
        <end position="586"/>
    </location>
</feature>
<dbReference type="SUPFAM" id="SSF54695">
    <property type="entry name" value="POZ domain"/>
    <property type="match status" value="1"/>
</dbReference>
<feature type="region of interest" description="Disordered" evidence="8">
    <location>
        <begin position="1472"/>
        <end position="1511"/>
    </location>
</feature>
<dbReference type="Gene3D" id="3.30.710.10">
    <property type="entry name" value="Potassium Channel Kv1.1, Chain A"/>
    <property type="match status" value="1"/>
</dbReference>
<keyword evidence="9" id="KW-0378">Hydrolase</keyword>
<feature type="region of interest" description="Disordered" evidence="8">
    <location>
        <begin position="2193"/>
        <end position="2266"/>
    </location>
</feature>
<proteinExistence type="inferred from homology"/>
<feature type="compositionally biased region" description="Basic and acidic residues" evidence="8">
    <location>
        <begin position="613"/>
        <end position="626"/>
    </location>
</feature>
<evidence type="ECO:0000256" key="6">
    <source>
        <dbReference type="ARBA" id="ARBA00023242"/>
    </source>
</evidence>
<dbReference type="PANTHER" id="PTHR21541">
    <property type="entry name" value="BTB POZ DOMAIN CONTAINING 12"/>
    <property type="match status" value="1"/>
</dbReference>
<feature type="compositionally biased region" description="Polar residues" evidence="8">
    <location>
        <begin position="844"/>
        <end position="858"/>
    </location>
</feature>